<name>A0ABT6P7I0_9BACT</name>
<evidence type="ECO:0000313" key="2">
    <source>
        <dbReference type="EMBL" id="MDI1436516.1"/>
    </source>
</evidence>
<organism evidence="2 3">
    <name type="scientific">Polyangium sorediatum</name>
    <dbReference type="NCBI Taxonomy" id="889274"/>
    <lineage>
        <taxon>Bacteria</taxon>
        <taxon>Pseudomonadati</taxon>
        <taxon>Myxococcota</taxon>
        <taxon>Polyangia</taxon>
        <taxon>Polyangiales</taxon>
        <taxon>Polyangiaceae</taxon>
        <taxon>Polyangium</taxon>
    </lineage>
</organism>
<dbReference type="Proteomes" id="UP001160301">
    <property type="component" value="Unassembled WGS sequence"/>
</dbReference>
<dbReference type="Pfam" id="PF18138">
    <property type="entry name" value="bacHORMA_1"/>
    <property type="match status" value="1"/>
</dbReference>
<gene>
    <name evidence="2" type="ORF">QHF89_43825</name>
</gene>
<feature type="domain" description="Bacterial HORMA" evidence="1">
    <location>
        <begin position="4"/>
        <end position="160"/>
    </location>
</feature>
<dbReference type="InterPro" id="IPR041162">
    <property type="entry name" value="Bact_HORMA_1"/>
</dbReference>
<evidence type="ECO:0000313" key="3">
    <source>
        <dbReference type="Proteomes" id="UP001160301"/>
    </source>
</evidence>
<reference evidence="2 3" key="1">
    <citation type="submission" date="2023-04" db="EMBL/GenBank/DDBJ databases">
        <title>The genome sequence of Polyangium sorediatum DSM14670.</title>
        <authorList>
            <person name="Zhang X."/>
        </authorList>
    </citation>
    <scope>NUCLEOTIDE SEQUENCE [LARGE SCALE GENOMIC DNA]</scope>
    <source>
        <strain evidence="2 3">DSM 14670</strain>
    </source>
</reference>
<sequence>MTTSFTASQASTFTEARARAVMHNVLADCMLVADAGLIKRETIQKWFDELSYAVTNNAVTSFQLQLKTPEGKRLALNYEVRDDGTVQEGAKGGGFDPYGFPRDTGVTVCLTYRQGAPNLEKVQAWLRERGWGPGGSLVEGDSSRDRAFSKDGYGVMRSKVGDW</sequence>
<protein>
    <recommendedName>
        <fullName evidence="1">Bacterial HORMA domain-containing protein</fullName>
    </recommendedName>
</protein>
<accession>A0ABT6P7I0</accession>
<dbReference type="EMBL" id="JARZHI010000084">
    <property type="protein sequence ID" value="MDI1436516.1"/>
    <property type="molecule type" value="Genomic_DNA"/>
</dbReference>
<comment type="caution">
    <text evidence="2">The sequence shown here is derived from an EMBL/GenBank/DDBJ whole genome shotgun (WGS) entry which is preliminary data.</text>
</comment>
<keyword evidence="3" id="KW-1185">Reference proteome</keyword>
<evidence type="ECO:0000259" key="1">
    <source>
        <dbReference type="Pfam" id="PF18138"/>
    </source>
</evidence>
<dbReference type="RefSeq" id="WP_136965017.1">
    <property type="nucleotide sequence ID" value="NZ_JARZHI010000084.1"/>
</dbReference>
<proteinExistence type="predicted"/>